<dbReference type="InterPro" id="IPR036691">
    <property type="entry name" value="Endo/exonu/phosph_ase_sf"/>
</dbReference>
<dbReference type="PANTHER" id="PTHR45666">
    <property type="entry name" value="TYPE IV INOSITOL POLYPHOSPHATE 5-PHOSPHATASE 9"/>
    <property type="match status" value="1"/>
</dbReference>
<comment type="similarity">
    <text evidence="1">Belongs to the inositol polyphosphate 5-phosphatase family.</text>
</comment>
<dbReference type="Pfam" id="PF22669">
    <property type="entry name" value="Exo_endo_phos2"/>
    <property type="match status" value="2"/>
</dbReference>
<keyword evidence="6" id="KW-1185">Reference proteome</keyword>
<dbReference type="PANTHER" id="PTHR45666:SF21">
    <property type="entry name" value="TYPE I INOSITOL POLYPHOSPHATE 5-PHOSPHATASE 2"/>
    <property type="match status" value="1"/>
</dbReference>
<feature type="region of interest" description="Disordered" evidence="3">
    <location>
        <begin position="68"/>
        <end position="89"/>
    </location>
</feature>
<proteinExistence type="inferred from homology"/>
<dbReference type="GO" id="GO:0046856">
    <property type="term" value="P:phosphatidylinositol dephosphorylation"/>
    <property type="evidence" value="ECO:0007669"/>
    <property type="project" value="InterPro"/>
</dbReference>
<organism evidence="5 6">
    <name type="scientific">Heracleum sosnowskyi</name>
    <dbReference type="NCBI Taxonomy" id="360622"/>
    <lineage>
        <taxon>Eukaryota</taxon>
        <taxon>Viridiplantae</taxon>
        <taxon>Streptophyta</taxon>
        <taxon>Embryophyta</taxon>
        <taxon>Tracheophyta</taxon>
        <taxon>Spermatophyta</taxon>
        <taxon>Magnoliopsida</taxon>
        <taxon>eudicotyledons</taxon>
        <taxon>Gunneridae</taxon>
        <taxon>Pentapetalae</taxon>
        <taxon>asterids</taxon>
        <taxon>campanulids</taxon>
        <taxon>Apiales</taxon>
        <taxon>Apiaceae</taxon>
        <taxon>Apioideae</taxon>
        <taxon>apioid superclade</taxon>
        <taxon>Tordylieae</taxon>
        <taxon>Tordyliinae</taxon>
        <taxon>Heracleum</taxon>
    </lineage>
</organism>
<dbReference type="InterPro" id="IPR045849">
    <property type="entry name" value="IP5P_plant"/>
</dbReference>
<feature type="domain" description="Inositol polyphosphate-related phosphatase" evidence="4">
    <location>
        <begin position="313"/>
        <end position="607"/>
    </location>
</feature>
<dbReference type="Proteomes" id="UP001237642">
    <property type="component" value="Unassembled WGS sequence"/>
</dbReference>
<accession>A0AAD8MGC3</accession>
<dbReference type="SMART" id="SM00128">
    <property type="entry name" value="IPPc"/>
    <property type="match status" value="1"/>
</dbReference>
<evidence type="ECO:0000256" key="3">
    <source>
        <dbReference type="SAM" id="MobiDB-lite"/>
    </source>
</evidence>
<dbReference type="GO" id="GO:0004445">
    <property type="term" value="F:inositol-polyphosphate 5-phosphatase activity"/>
    <property type="evidence" value="ECO:0007669"/>
    <property type="project" value="InterPro"/>
</dbReference>
<reference evidence="5" key="1">
    <citation type="submission" date="2023-02" db="EMBL/GenBank/DDBJ databases">
        <title>Genome of toxic invasive species Heracleum sosnowskyi carries increased number of genes despite the absence of recent whole-genome duplications.</title>
        <authorList>
            <person name="Schelkunov M."/>
            <person name="Shtratnikova V."/>
            <person name="Makarenko M."/>
            <person name="Klepikova A."/>
            <person name="Omelchenko D."/>
            <person name="Novikova G."/>
            <person name="Obukhova E."/>
            <person name="Bogdanov V."/>
            <person name="Penin A."/>
            <person name="Logacheva M."/>
        </authorList>
    </citation>
    <scope>NUCLEOTIDE SEQUENCE</scope>
    <source>
        <strain evidence="5">Hsosn_3</strain>
        <tissue evidence="5">Leaf</tissue>
    </source>
</reference>
<keyword evidence="2" id="KW-0378">Hydrolase</keyword>
<dbReference type="Gene3D" id="3.60.10.10">
    <property type="entry name" value="Endonuclease/exonuclease/phosphatase"/>
    <property type="match status" value="2"/>
</dbReference>
<gene>
    <name evidence="5" type="ORF">POM88_031118</name>
</gene>
<dbReference type="AlphaFoldDB" id="A0AAD8MGC3"/>
<dbReference type="GO" id="GO:0004439">
    <property type="term" value="F:phosphatidylinositol-4,5-bisphosphate 5-phosphatase activity"/>
    <property type="evidence" value="ECO:0007669"/>
    <property type="project" value="TreeGrafter"/>
</dbReference>
<dbReference type="InterPro" id="IPR000300">
    <property type="entry name" value="IPPc"/>
</dbReference>
<comment type="caution">
    <text evidence="5">The sequence shown here is derived from an EMBL/GenBank/DDBJ whole genome shotgun (WGS) entry which is preliminary data.</text>
</comment>
<protein>
    <submittedName>
        <fullName evidence="5">Type I inositol polyphosphate 5-phosphatase 2-like</fullName>
    </submittedName>
</protein>
<dbReference type="SUPFAM" id="SSF56219">
    <property type="entry name" value="DNase I-like"/>
    <property type="match status" value="1"/>
</dbReference>
<name>A0AAD8MGC3_9APIA</name>
<reference evidence="5" key="2">
    <citation type="submission" date="2023-05" db="EMBL/GenBank/DDBJ databases">
        <authorList>
            <person name="Schelkunov M.I."/>
        </authorList>
    </citation>
    <scope>NUCLEOTIDE SEQUENCE</scope>
    <source>
        <strain evidence="5">Hsosn_3</strain>
        <tissue evidence="5">Leaf</tissue>
    </source>
</reference>
<evidence type="ECO:0000256" key="2">
    <source>
        <dbReference type="ARBA" id="ARBA00022801"/>
    </source>
</evidence>
<evidence type="ECO:0000259" key="4">
    <source>
        <dbReference type="SMART" id="SM00128"/>
    </source>
</evidence>
<sequence length="631" mass="71653">MKARRGKRSEAFWPSIVMKKWLNIKPKVHEFSEDEVDTETESEDDACSIKDMPRPRHVAEDLPRTRQGNFSESRCQTSGTPLQTSYKKHRRGNSLTLRAQYINTKDIRVTIGSWNVAGRPPNEDLEIDEWICMEDPSDIYILGFQEVVPLSAGNVLGAETRRPILQWESIIRRTLNKSFEPDTKHKSYSAPPSPVLRTSSAADLLAEVDDTSALALIAEESLSIGNTSDLESPKLQGLIGLGKKFNLKRTHSIDRYSRLDWPERPLDGTSQVLSSSSKLRRVLSSSARVGSDWMESAHIFSSQNIAGHAGLRRVHHSSGNLGLMWTDQEDQSEVCGSVADVSDQCPKVEEISLDMSELEYENALLEDGVNSHLKYVRIVSKQMVGIYISVWVRRRLRRHINNLEVAPVGVGLMGYMGNKGSVSVSMSLFQTRLCFVCSHLTSGHKEGYEQRRNSDVYEIIRRTQFSSAFETDKPLTIPSHDQVFWFGDLNYRINMPDSDVRKLVGKNKWDELLDSDQLINELRDGVFDGWKEGVINFPPTYKYGINSDVYVGENPKEGEKKRSPAWCDRILWLGKGIKQLSYNRAEMWLSDHRPVSSAFLITVEVFDQRKLRKALNVTSAVVHPEIFEEED</sequence>
<dbReference type="FunFam" id="3.60.10.10:FF:000048">
    <property type="entry name" value="Type I inositol polyphosphate 5-phosphatase 2"/>
    <property type="match status" value="1"/>
</dbReference>
<dbReference type="EMBL" id="JAUIZM010000007">
    <property type="protein sequence ID" value="KAK1374925.1"/>
    <property type="molecule type" value="Genomic_DNA"/>
</dbReference>
<dbReference type="GO" id="GO:0034485">
    <property type="term" value="F:phosphatidylinositol-3,4,5-trisphosphate 5-phosphatase activity"/>
    <property type="evidence" value="ECO:0007669"/>
    <property type="project" value="TreeGrafter"/>
</dbReference>
<evidence type="ECO:0000256" key="1">
    <source>
        <dbReference type="ARBA" id="ARBA00010768"/>
    </source>
</evidence>
<feature type="compositionally biased region" description="Polar residues" evidence="3">
    <location>
        <begin position="68"/>
        <end position="85"/>
    </location>
</feature>
<evidence type="ECO:0000313" key="5">
    <source>
        <dbReference type="EMBL" id="KAK1374925.1"/>
    </source>
</evidence>
<evidence type="ECO:0000313" key="6">
    <source>
        <dbReference type="Proteomes" id="UP001237642"/>
    </source>
</evidence>